<dbReference type="PANTHER" id="PTHR30298:SF0">
    <property type="entry name" value="PROTEIN YBFL-RELATED"/>
    <property type="match status" value="1"/>
</dbReference>
<protein>
    <submittedName>
        <fullName evidence="1">Uncharacterized protein</fullName>
    </submittedName>
</protein>
<dbReference type="OrthoDB" id="9815086at2"/>
<dbReference type="Proteomes" id="UP000270673">
    <property type="component" value="Chromosome"/>
</dbReference>
<organism evidence="1 2">
    <name type="scientific">Butyricimonas faecalis</name>
    <dbReference type="NCBI Taxonomy" id="2093856"/>
    <lineage>
        <taxon>Bacteria</taxon>
        <taxon>Pseudomonadati</taxon>
        <taxon>Bacteroidota</taxon>
        <taxon>Bacteroidia</taxon>
        <taxon>Bacteroidales</taxon>
        <taxon>Odoribacteraceae</taxon>
        <taxon>Butyricimonas</taxon>
    </lineage>
</organism>
<dbReference type="PANTHER" id="PTHR30298">
    <property type="entry name" value="H REPEAT-ASSOCIATED PREDICTED TRANSPOSASE"/>
    <property type="match status" value="1"/>
</dbReference>
<dbReference type="KEGG" id="buy:D8S85_12880"/>
<keyword evidence="2" id="KW-1185">Reference proteome</keyword>
<evidence type="ECO:0000313" key="1">
    <source>
        <dbReference type="EMBL" id="AZS30353.1"/>
    </source>
</evidence>
<proteinExistence type="predicted"/>
<gene>
    <name evidence="1" type="ORF">D8S85_12880</name>
</gene>
<name>A0A3Q9IP02_9BACT</name>
<sequence length="135" mass="15620">MAFCVEFGGIRLVAEQILLQGGDHLMSLKGNQPILMDLTESIFNRTVPMSTYITEEKSHGRLEKRTCSIFDTALLEQEGMYEQWTGLKRIIKMDREHTQDDIRSHKKNSAVNLSAMRKYALEMLKKQDDKLSLKR</sequence>
<accession>A0A3Q9IP02</accession>
<evidence type="ECO:0000313" key="2">
    <source>
        <dbReference type="Proteomes" id="UP000270673"/>
    </source>
</evidence>
<dbReference type="InterPro" id="IPR051698">
    <property type="entry name" value="Transposase_11-like"/>
</dbReference>
<reference evidence="1 2" key="1">
    <citation type="submission" date="2018-10" db="EMBL/GenBank/DDBJ databases">
        <title>Butyricimonas faecalis sp. nov., isolated from human faeces and emended description of the genus Butyricimonas.</title>
        <authorList>
            <person name="Le Roy T."/>
            <person name="Van der Smissen P."/>
            <person name="Paquot A."/>
            <person name="Delzenne N."/>
            <person name="Muccioli G."/>
            <person name="Collet J.-F."/>
            <person name="Cani P.D."/>
        </authorList>
    </citation>
    <scope>NUCLEOTIDE SEQUENCE [LARGE SCALE GENOMIC DNA]</scope>
    <source>
        <strain evidence="1 2">H184</strain>
    </source>
</reference>
<dbReference type="EMBL" id="CP032819">
    <property type="protein sequence ID" value="AZS30353.1"/>
    <property type="molecule type" value="Genomic_DNA"/>
</dbReference>
<dbReference type="RefSeq" id="WP_127075190.1">
    <property type="nucleotide sequence ID" value="NZ_CP032819.1"/>
</dbReference>
<dbReference type="AlphaFoldDB" id="A0A3Q9IP02"/>